<accession>A0A6B8VT01</accession>
<feature type="transmembrane region" description="Helical" evidence="2">
    <location>
        <begin position="103"/>
        <end position="120"/>
    </location>
</feature>
<keyword evidence="2" id="KW-0472">Membrane</keyword>
<feature type="compositionally biased region" description="Basic and acidic residues" evidence="1">
    <location>
        <begin position="82"/>
        <end position="92"/>
    </location>
</feature>
<evidence type="ECO:0000256" key="1">
    <source>
        <dbReference type="SAM" id="MobiDB-lite"/>
    </source>
</evidence>
<feature type="region of interest" description="Disordered" evidence="1">
    <location>
        <begin position="24"/>
        <end position="92"/>
    </location>
</feature>
<keyword evidence="5" id="KW-1185">Reference proteome</keyword>
<evidence type="ECO:0000313" key="4">
    <source>
        <dbReference type="EMBL" id="QGU02135.1"/>
    </source>
</evidence>
<keyword evidence="3" id="KW-0732">Signal</keyword>
<dbReference type="RefSeq" id="WP_156192487.1">
    <property type="nucleotide sequence ID" value="NZ_CP046452.1"/>
</dbReference>
<feature type="chain" id="PRO_5025359953" description="Secreted protein" evidence="3">
    <location>
        <begin position="30"/>
        <end position="133"/>
    </location>
</feature>
<dbReference type="EMBL" id="CP046452">
    <property type="protein sequence ID" value="QGU02135.1"/>
    <property type="molecule type" value="Genomic_DNA"/>
</dbReference>
<gene>
    <name evidence="4" type="ORF">CKALI_06330</name>
</gene>
<evidence type="ECO:0008006" key="6">
    <source>
        <dbReference type="Google" id="ProtNLM"/>
    </source>
</evidence>
<keyword evidence="2" id="KW-1133">Transmembrane helix</keyword>
<evidence type="ECO:0000313" key="5">
    <source>
        <dbReference type="Proteomes" id="UP000427071"/>
    </source>
</evidence>
<evidence type="ECO:0000256" key="3">
    <source>
        <dbReference type="SAM" id="SignalP"/>
    </source>
</evidence>
<organism evidence="4 5">
    <name type="scientific">Corynebacterium kalinowskii</name>
    <dbReference type="NCBI Taxonomy" id="2675216"/>
    <lineage>
        <taxon>Bacteria</taxon>
        <taxon>Bacillati</taxon>
        <taxon>Actinomycetota</taxon>
        <taxon>Actinomycetes</taxon>
        <taxon>Mycobacteriales</taxon>
        <taxon>Corynebacteriaceae</taxon>
        <taxon>Corynebacterium</taxon>
    </lineage>
</organism>
<dbReference type="Proteomes" id="UP000427071">
    <property type="component" value="Chromosome"/>
</dbReference>
<feature type="signal peptide" evidence="3">
    <location>
        <begin position="1"/>
        <end position="29"/>
    </location>
</feature>
<proteinExistence type="predicted"/>
<dbReference type="KEGG" id="ckw:CKALI_06330"/>
<protein>
    <recommendedName>
        <fullName evidence="6">Secreted protein</fullName>
    </recommendedName>
</protein>
<feature type="compositionally biased region" description="Low complexity" evidence="1">
    <location>
        <begin position="24"/>
        <end position="79"/>
    </location>
</feature>
<evidence type="ECO:0000256" key="2">
    <source>
        <dbReference type="SAM" id="Phobius"/>
    </source>
</evidence>
<keyword evidence="2" id="KW-0812">Transmembrane</keyword>
<reference evidence="5" key="1">
    <citation type="submission" date="2019-11" db="EMBL/GenBank/DDBJ databases">
        <title>Complete genome sequence of Corynebacterium kalinowskii 1959, a novel Corynebacterium species isolated from soil of a small paddock in Vilsendorf, Germany.</title>
        <authorList>
            <person name="Schaffert L."/>
            <person name="Ruwe M."/>
            <person name="Milse J."/>
            <person name="Hanuschka K."/>
            <person name="Ortseifen V."/>
            <person name="Droste J."/>
            <person name="Brandt D."/>
            <person name="Schlueter L."/>
            <person name="Kutter Y."/>
            <person name="Vinke S."/>
            <person name="Viehoefer P."/>
            <person name="Jacob L."/>
            <person name="Luebke N.-C."/>
            <person name="Schulte-Berndt E."/>
            <person name="Hain C."/>
            <person name="Linder M."/>
            <person name="Schmidt P."/>
            <person name="Wollenschlaeger L."/>
            <person name="Luttermann T."/>
            <person name="Thieme E."/>
            <person name="Hassa J."/>
            <person name="Haak M."/>
            <person name="Wittchen M."/>
            <person name="Mentz A."/>
            <person name="Persicke M."/>
            <person name="Busche T."/>
            <person name="Ruckert C."/>
        </authorList>
    </citation>
    <scope>NUCLEOTIDE SEQUENCE [LARGE SCALE GENOMIC DNA]</scope>
    <source>
        <strain evidence="5">1959</strain>
    </source>
</reference>
<dbReference type="AlphaFoldDB" id="A0A6B8VT01"/>
<sequence length="133" mass="13676">MKLISRKAITATIAAAAISTASLTAPAMAQTTTPTTTPVTTPATTPEAPAKDTTTPEAPAKDNGSSASGSSDDSADLSSEFFVKKDKDGNPIEMTAGEKLKEIISILTGVGALFGAIITINNNMDRLMKSFQI</sequence>
<name>A0A6B8VT01_9CORY</name>